<dbReference type="InterPro" id="IPR036388">
    <property type="entry name" value="WH-like_DNA-bd_sf"/>
</dbReference>
<dbReference type="Pfam" id="PF00486">
    <property type="entry name" value="Trans_reg_C"/>
    <property type="match status" value="1"/>
</dbReference>
<keyword evidence="3" id="KW-0805">Transcription regulation</keyword>
<dbReference type="PROSITE" id="PS50110">
    <property type="entry name" value="RESPONSE_REGULATORY"/>
    <property type="match status" value="1"/>
</dbReference>
<evidence type="ECO:0000256" key="4">
    <source>
        <dbReference type="ARBA" id="ARBA00023125"/>
    </source>
</evidence>
<reference evidence="10" key="1">
    <citation type="journal article" date="2021" name="PeerJ">
        <title>Extensive microbial diversity within the chicken gut microbiome revealed by metagenomics and culture.</title>
        <authorList>
            <person name="Gilroy R."/>
            <person name="Ravi A."/>
            <person name="Getino M."/>
            <person name="Pursley I."/>
            <person name="Horton D.L."/>
            <person name="Alikhan N.F."/>
            <person name="Baker D."/>
            <person name="Gharbi K."/>
            <person name="Hall N."/>
            <person name="Watson M."/>
            <person name="Adriaenssens E.M."/>
            <person name="Foster-Nyarko E."/>
            <person name="Jarju S."/>
            <person name="Secka A."/>
            <person name="Antonio M."/>
            <person name="Oren A."/>
            <person name="Chaudhuri R.R."/>
            <person name="La Ragione R."/>
            <person name="Hildebrand F."/>
            <person name="Pallen M.J."/>
        </authorList>
    </citation>
    <scope>NUCLEOTIDE SEQUENCE</scope>
    <source>
        <strain evidence="10">A6-441</strain>
    </source>
</reference>
<dbReference type="InterPro" id="IPR001789">
    <property type="entry name" value="Sig_transdc_resp-reg_receiver"/>
</dbReference>
<evidence type="ECO:0000259" key="9">
    <source>
        <dbReference type="PROSITE" id="PS51755"/>
    </source>
</evidence>
<dbReference type="Gene3D" id="3.40.50.2300">
    <property type="match status" value="1"/>
</dbReference>
<dbReference type="CDD" id="cd00383">
    <property type="entry name" value="trans_reg_C"/>
    <property type="match status" value="1"/>
</dbReference>
<dbReference type="GO" id="GO:0032993">
    <property type="term" value="C:protein-DNA complex"/>
    <property type="evidence" value="ECO:0007669"/>
    <property type="project" value="TreeGrafter"/>
</dbReference>
<accession>A0A9E2KX45</accession>
<feature type="modified residue" description="4-aspartylphosphate" evidence="6">
    <location>
        <position position="51"/>
    </location>
</feature>
<dbReference type="SMART" id="SM00862">
    <property type="entry name" value="Trans_reg_C"/>
    <property type="match status" value="1"/>
</dbReference>
<dbReference type="SUPFAM" id="SSF52172">
    <property type="entry name" value="CheY-like"/>
    <property type="match status" value="1"/>
</dbReference>
<dbReference type="InterPro" id="IPR039420">
    <property type="entry name" value="WalR-like"/>
</dbReference>
<dbReference type="EMBL" id="JAHLFN010000027">
    <property type="protein sequence ID" value="MBU3842011.1"/>
    <property type="molecule type" value="Genomic_DNA"/>
</dbReference>
<evidence type="ECO:0000256" key="1">
    <source>
        <dbReference type="ARBA" id="ARBA00022553"/>
    </source>
</evidence>
<dbReference type="Pfam" id="PF00072">
    <property type="entry name" value="Response_reg"/>
    <property type="match status" value="1"/>
</dbReference>
<dbReference type="SMART" id="SM00448">
    <property type="entry name" value="REC"/>
    <property type="match status" value="1"/>
</dbReference>
<dbReference type="SUPFAM" id="SSF46894">
    <property type="entry name" value="C-terminal effector domain of the bipartite response regulators"/>
    <property type="match status" value="1"/>
</dbReference>
<dbReference type="PANTHER" id="PTHR48111">
    <property type="entry name" value="REGULATOR OF RPOS"/>
    <property type="match status" value="1"/>
</dbReference>
<dbReference type="GO" id="GO:0000156">
    <property type="term" value="F:phosphorelay response regulator activity"/>
    <property type="evidence" value="ECO:0007669"/>
    <property type="project" value="TreeGrafter"/>
</dbReference>
<evidence type="ECO:0000313" key="11">
    <source>
        <dbReference type="Proteomes" id="UP000724657"/>
    </source>
</evidence>
<proteinExistence type="predicted"/>
<gene>
    <name evidence="10" type="ORF">IAA47_03355</name>
</gene>
<keyword evidence="5" id="KW-0804">Transcription</keyword>
<dbReference type="InterPro" id="IPR016032">
    <property type="entry name" value="Sig_transdc_resp-reg_C-effctor"/>
</dbReference>
<protein>
    <submittedName>
        <fullName evidence="10">Response regulator transcription factor</fullName>
    </submittedName>
</protein>
<feature type="domain" description="OmpR/PhoB-type" evidence="9">
    <location>
        <begin position="126"/>
        <end position="224"/>
    </location>
</feature>
<sequence>MNILVVQREKKQGEYIAKGLKESGYSVDYTDNLEEASHLLEMISYNLAIIDTVISKKSGVDFCKSIRDISNSIGILFLSSDTDINIKVKALECGGDDYVVKPFPFIELLARVKAILRRTGAKSVVNNTLSIKGLTLNYLTREVYREERKIELTSKEFSLLEYFMRNKNIVLTRTVLKEQIWGIDFLSDTNIVDVYVTHLRNKIDKEFNYKFLQTVRGAGYIFKG</sequence>
<evidence type="ECO:0000259" key="8">
    <source>
        <dbReference type="PROSITE" id="PS50110"/>
    </source>
</evidence>
<dbReference type="Gene3D" id="1.10.10.10">
    <property type="entry name" value="Winged helix-like DNA-binding domain superfamily/Winged helix DNA-binding domain"/>
    <property type="match status" value="1"/>
</dbReference>
<evidence type="ECO:0000256" key="6">
    <source>
        <dbReference type="PROSITE-ProRule" id="PRU00169"/>
    </source>
</evidence>
<dbReference type="GO" id="GO:0005829">
    <property type="term" value="C:cytosol"/>
    <property type="evidence" value="ECO:0007669"/>
    <property type="project" value="TreeGrafter"/>
</dbReference>
<name>A0A9E2KX45_9FUSO</name>
<reference evidence="10" key="2">
    <citation type="submission" date="2021-04" db="EMBL/GenBank/DDBJ databases">
        <authorList>
            <person name="Gilroy R."/>
        </authorList>
    </citation>
    <scope>NUCLEOTIDE SEQUENCE</scope>
    <source>
        <strain evidence="10">A6-441</strain>
    </source>
</reference>
<keyword evidence="2" id="KW-0902">Two-component regulatory system</keyword>
<dbReference type="PANTHER" id="PTHR48111:SF22">
    <property type="entry name" value="REGULATOR OF RPOS"/>
    <property type="match status" value="1"/>
</dbReference>
<dbReference type="GO" id="GO:0000976">
    <property type="term" value="F:transcription cis-regulatory region binding"/>
    <property type="evidence" value="ECO:0007669"/>
    <property type="project" value="TreeGrafter"/>
</dbReference>
<evidence type="ECO:0000256" key="2">
    <source>
        <dbReference type="ARBA" id="ARBA00023012"/>
    </source>
</evidence>
<evidence type="ECO:0000256" key="7">
    <source>
        <dbReference type="PROSITE-ProRule" id="PRU01091"/>
    </source>
</evidence>
<comment type="caution">
    <text evidence="10">The sequence shown here is derived from an EMBL/GenBank/DDBJ whole genome shotgun (WGS) entry which is preliminary data.</text>
</comment>
<dbReference type="InterPro" id="IPR001867">
    <property type="entry name" value="OmpR/PhoB-type_DNA-bd"/>
</dbReference>
<dbReference type="FunFam" id="1.10.10.10:FF:000005">
    <property type="entry name" value="Two-component system response regulator"/>
    <property type="match status" value="1"/>
</dbReference>
<feature type="domain" description="Response regulatory" evidence="8">
    <location>
        <begin position="2"/>
        <end position="116"/>
    </location>
</feature>
<evidence type="ECO:0000256" key="3">
    <source>
        <dbReference type="ARBA" id="ARBA00023015"/>
    </source>
</evidence>
<feature type="DNA-binding region" description="OmpR/PhoB-type" evidence="7">
    <location>
        <begin position="126"/>
        <end position="224"/>
    </location>
</feature>
<dbReference type="PROSITE" id="PS51755">
    <property type="entry name" value="OMPR_PHOB"/>
    <property type="match status" value="1"/>
</dbReference>
<dbReference type="Proteomes" id="UP000724657">
    <property type="component" value="Unassembled WGS sequence"/>
</dbReference>
<dbReference type="GO" id="GO:0006355">
    <property type="term" value="P:regulation of DNA-templated transcription"/>
    <property type="evidence" value="ECO:0007669"/>
    <property type="project" value="InterPro"/>
</dbReference>
<dbReference type="InterPro" id="IPR011006">
    <property type="entry name" value="CheY-like_superfamily"/>
</dbReference>
<dbReference type="Gene3D" id="6.10.250.690">
    <property type="match status" value="1"/>
</dbReference>
<keyword evidence="4 7" id="KW-0238">DNA-binding</keyword>
<organism evidence="10 11">
    <name type="scientific">Candidatus Fusobacterium pullicola</name>
    <dbReference type="NCBI Taxonomy" id="2838601"/>
    <lineage>
        <taxon>Bacteria</taxon>
        <taxon>Fusobacteriati</taxon>
        <taxon>Fusobacteriota</taxon>
        <taxon>Fusobacteriia</taxon>
        <taxon>Fusobacteriales</taxon>
        <taxon>Fusobacteriaceae</taxon>
        <taxon>Fusobacterium</taxon>
    </lineage>
</organism>
<keyword evidence="1 6" id="KW-0597">Phosphoprotein</keyword>
<evidence type="ECO:0000256" key="5">
    <source>
        <dbReference type="ARBA" id="ARBA00023163"/>
    </source>
</evidence>
<dbReference type="AlphaFoldDB" id="A0A9E2KX45"/>
<evidence type="ECO:0000313" key="10">
    <source>
        <dbReference type="EMBL" id="MBU3842011.1"/>
    </source>
</evidence>